<dbReference type="EMBL" id="SMKV01000004">
    <property type="protein sequence ID" value="TDC95510.1"/>
    <property type="molecule type" value="Genomic_DNA"/>
</dbReference>
<dbReference type="Proteomes" id="UP000294744">
    <property type="component" value="Unassembled WGS sequence"/>
</dbReference>
<dbReference type="PANTHER" id="PTHR11717:SF31">
    <property type="entry name" value="LOW MOLECULAR WEIGHT PROTEIN-TYROSINE-PHOSPHATASE ETP-RELATED"/>
    <property type="match status" value="1"/>
</dbReference>
<keyword evidence="2" id="KW-0378">Hydrolase</keyword>
<keyword evidence="7" id="KW-1185">Reference proteome</keyword>
<accession>A0A4R4UTX2</accession>
<organism evidence="6 7">
    <name type="scientific">Saccharopolyspora aridisoli</name>
    <dbReference type="NCBI Taxonomy" id="2530385"/>
    <lineage>
        <taxon>Bacteria</taxon>
        <taxon>Bacillati</taxon>
        <taxon>Actinomycetota</taxon>
        <taxon>Actinomycetes</taxon>
        <taxon>Pseudonocardiales</taxon>
        <taxon>Pseudonocardiaceae</taxon>
        <taxon>Saccharopolyspora</taxon>
    </lineage>
</organism>
<reference evidence="6 7" key="1">
    <citation type="submission" date="2019-03" db="EMBL/GenBank/DDBJ databases">
        <title>Draft genome sequences of novel Actinobacteria.</title>
        <authorList>
            <person name="Sahin N."/>
            <person name="Ay H."/>
            <person name="Saygin H."/>
        </authorList>
    </citation>
    <scope>NUCLEOTIDE SEQUENCE [LARGE SCALE GENOMIC DNA]</scope>
    <source>
        <strain evidence="6 7">16K404</strain>
    </source>
</reference>
<evidence type="ECO:0000256" key="3">
    <source>
        <dbReference type="ARBA" id="ARBA00022912"/>
    </source>
</evidence>
<dbReference type="SMART" id="SM00226">
    <property type="entry name" value="LMWPc"/>
    <property type="match status" value="1"/>
</dbReference>
<evidence type="ECO:0000313" key="7">
    <source>
        <dbReference type="Proteomes" id="UP000294744"/>
    </source>
</evidence>
<evidence type="ECO:0000313" key="6">
    <source>
        <dbReference type="EMBL" id="TDC95510.1"/>
    </source>
</evidence>
<evidence type="ECO:0000259" key="5">
    <source>
        <dbReference type="SMART" id="SM00226"/>
    </source>
</evidence>
<dbReference type="InterPro" id="IPR023485">
    <property type="entry name" value="Ptyr_pPase"/>
</dbReference>
<evidence type="ECO:0000256" key="1">
    <source>
        <dbReference type="ARBA" id="ARBA00011063"/>
    </source>
</evidence>
<comment type="caution">
    <text evidence="6">The sequence shown here is derived from an EMBL/GenBank/DDBJ whole genome shotgun (WGS) entry which is preliminary data.</text>
</comment>
<proteinExistence type="inferred from homology"/>
<name>A0A4R4UTX2_9PSEU</name>
<dbReference type="AlphaFoldDB" id="A0A4R4UTX2"/>
<feature type="domain" description="Phosphotyrosine protein phosphatase I" evidence="5">
    <location>
        <begin position="31"/>
        <end position="215"/>
    </location>
</feature>
<feature type="active site" description="Nucleophile" evidence="4">
    <location>
        <position position="37"/>
    </location>
</feature>
<dbReference type="PRINTS" id="PR00719">
    <property type="entry name" value="LMWPTPASE"/>
</dbReference>
<dbReference type="InterPro" id="IPR050438">
    <property type="entry name" value="LMW_PTPase"/>
</dbReference>
<dbReference type="InterPro" id="IPR017867">
    <property type="entry name" value="Tyr_phospatase_low_mol_wt"/>
</dbReference>
<evidence type="ECO:0000256" key="4">
    <source>
        <dbReference type="PIRSR" id="PIRSR617867-1"/>
    </source>
</evidence>
<sequence length="230" mass="24711">MRTSSEDHTGAELDVPMIAAASIPHPAPDRFSILFVCTGNICRSPFAEYLARSVIDQQLGANCGKIVISSAGTHALQGSAMDPHVEAELRGMGLDGDGFTAKRLTTSHLQDADLVLTAELPHRAAVVEQHAPALRTTFSMLEFAHLLASTDLSGHALPADPVQRAREVVRIGRNRRGVVRPARHREIPDPFRKGAETHRLVTALITYAVRNAVSALWSVDSSSSPSTAGR</sequence>
<feature type="active site" evidence="4">
    <location>
        <position position="43"/>
    </location>
</feature>
<protein>
    <submittedName>
        <fullName evidence="6">Protein-tyrosine-phosphatase</fullName>
    </submittedName>
</protein>
<dbReference type="OrthoDB" id="9784339at2"/>
<comment type="similarity">
    <text evidence="1">Belongs to the low molecular weight phosphotyrosine protein phosphatase family.</text>
</comment>
<dbReference type="GO" id="GO:0004725">
    <property type="term" value="F:protein tyrosine phosphatase activity"/>
    <property type="evidence" value="ECO:0007669"/>
    <property type="project" value="InterPro"/>
</dbReference>
<dbReference type="InterPro" id="IPR036196">
    <property type="entry name" value="Ptyr_pPase_sf"/>
</dbReference>
<keyword evidence="3" id="KW-0904">Protein phosphatase</keyword>
<evidence type="ECO:0000256" key="2">
    <source>
        <dbReference type="ARBA" id="ARBA00022801"/>
    </source>
</evidence>
<dbReference type="Gene3D" id="3.40.50.2300">
    <property type="match status" value="1"/>
</dbReference>
<gene>
    <name evidence="6" type="ORF">E1161_04875</name>
</gene>
<dbReference type="SUPFAM" id="SSF52788">
    <property type="entry name" value="Phosphotyrosine protein phosphatases I"/>
    <property type="match status" value="1"/>
</dbReference>
<dbReference type="Pfam" id="PF01451">
    <property type="entry name" value="LMWPc"/>
    <property type="match status" value="1"/>
</dbReference>
<dbReference type="PANTHER" id="PTHR11717">
    <property type="entry name" value="LOW MOLECULAR WEIGHT PROTEIN TYROSINE PHOSPHATASE"/>
    <property type="match status" value="1"/>
</dbReference>